<gene>
    <name evidence="1" type="ORF">BDY19DRAFT_997778</name>
</gene>
<dbReference type="Proteomes" id="UP001055072">
    <property type="component" value="Unassembled WGS sequence"/>
</dbReference>
<protein>
    <submittedName>
        <fullName evidence="1">Uncharacterized protein</fullName>
    </submittedName>
</protein>
<sequence>MPSNEDTDYMPSQDHVNSSHVHSQKQRALRIPELTETSSKLKRLYYSGGALDSQTTDSQYIDGLIHENTRTAKAFDLAIQPAAAVKKMRDKRRRLALIGKSGLVGTHVCKQYGTKLLKLERKVKQLEAALDEMRGGAREPCSSCPVVLPGSHSDGQSTRTLTDITVSAPRDMSKSDAESDYDSDYENHKALMSTQYGTMWMDIREESQIEVSPPRHRGKHLRNPDTSHVPISRLREVHNGDYVEYYASQTQL</sequence>
<organism evidence="1 2">
    <name type="scientific">Irpex rosettiformis</name>
    <dbReference type="NCBI Taxonomy" id="378272"/>
    <lineage>
        <taxon>Eukaryota</taxon>
        <taxon>Fungi</taxon>
        <taxon>Dikarya</taxon>
        <taxon>Basidiomycota</taxon>
        <taxon>Agaricomycotina</taxon>
        <taxon>Agaricomycetes</taxon>
        <taxon>Polyporales</taxon>
        <taxon>Irpicaceae</taxon>
        <taxon>Irpex</taxon>
    </lineage>
</organism>
<evidence type="ECO:0000313" key="1">
    <source>
        <dbReference type="EMBL" id="KAI0084429.1"/>
    </source>
</evidence>
<dbReference type="EMBL" id="MU274943">
    <property type="protein sequence ID" value="KAI0084429.1"/>
    <property type="molecule type" value="Genomic_DNA"/>
</dbReference>
<reference evidence="1" key="1">
    <citation type="journal article" date="2021" name="Environ. Microbiol.">
        <title>Gene family expansions and transcriptome signatures uncover fungal adaptations to wood decay.</title>
        <authorList>
            <person name="Hage H."/>
            <person name="Miyauchi S."/>
            <person name="Viragh M."/>
            <person name="Drula E."/>
            <person name="Min B."/>
            <person name="Chaduli D."/>
            <person name="Navarro D."/>
            <person name="Favel A."/>
            <person name="Norest M."/>
            <person name="Lesage-Meessen L."/>
            <person name="Balint B."/>
            <person name="Merenyi Z."/>
            <person name="de Eugenio L."/>
            <person name="Morin E."/>
            <person name="Martinez A.T."/>
            <person name="Baldrian P."/>
            <person name="Stursova M."/>
            <person name="Martinez M.J."/>
            <person name="Novotny C."/>
            <person name="Magnuson J.K."/>
            <person name="Spatafora J.W."/>
            <person name="Maurice S."/>
            <person name="Pangilinan J."/>
            <person name="Andreopoulos W."/>
            <person name="LaButti K."/>
            <person name="Hundley H."/>
            <person name="Na H."/>
            <person name="Kuo A."/>
            <person name="Barry K."/>
            <person name="Lipzen A."/>
            <person name="Henrissat B."/>
            <person name="Riley R."/>
            <person name="Ahrendt S."/>
            <person name="Nagy L.G."/>
            <person name="Grigoriev I.V."/>
            <person name="Martin F."/>
            <person name="Rosso M.N."/>
        </authorList>
    </citation>
    <scope>NUCLEOTIDE SEQUENCE</scope>
    <source>
        <strain evidence="1">CBS 384.51</strain>
    </source>
</reference>
<accession>A0ACB8TRH4</accession>
<keyword evidence="2" id="KW-1185">Reference proteome</keyword>
<name>A0ACB8TRH4_9APHY</name>
<comment type="caution">
    <text evidence="1">The sequence shown here is derived from an EMBL/GenBank/DDBJ whole genome shotgun (WGS) entry which is preliminary data.</text>
</comment>
<evidence type="ECO:0000313" key="2">
    <source>
        <dbReference type="Proteomes" id="UP001055072"/>
    </source>
</evidence>
<proteinExistence type="predicted"/>